<keyword evidence="4 6" id="KW-0274">FAD</keyword>
<dbReference type="PROSITE" id="PS00623">
    <property type="entry name" value="GMC_OXRED_1"/>
    <property type="match status" value="1"/>
</dbReference>
<dbReference type="InterPro" id="IPR000172">
    <property type="entry name" value="GMC_OxRdtase_N"/>
</dbReference>
<feature type="region of interest" description="Disordered" evidence="8">
    <location>
        <begin position="179"/>
        <end position="199"/>
    </location>
</feature>
<dbReference type="PANTHER" id="PTHR11552">
    <property type="entry name" value="GLUCOSE-METHANOL-CHOLINE GMC OXIDOREDUCTASE"/>
    <property type="match status" value="1"/>
</dbReference>
<dbReference type="InterPro" id="IPR036188">
    <property type="entry name" value="FAD/NAD-bd_sf"/>
</dbReference>
<dbReference type="GO" id="GO:0050660">
    <property type="term" value="F:flavin adenine dinucleotide binding"/>
    <property type="evidence" value="ECO:0007669"/>
    <property type="project" value="InterPro"/>
</dbReference>
<comment type="similarity">
    <text evidence="2 7">Belongs to the GMC oxidoreductase family.</text>
</comment>
<dbReference type="InterPro" id="IPR012132">
    <property type="entry name" value="GMC_OxRdtase"/>
</dbReference>
<evidence type="ECO:0000256" key="5">
    <source>
        <dbReference type="PIRSR" id="PIRSR000137-1"/>
    </source>
</evidence>
<keyword evidence="3 7" id="KW-0285">Flavoprotein</keyword>
<accession>A0A9N8RWW2</accession>
<evidence type="ECO:0000313" key="12">
    <source>
        <dbReference type="Proteomes" id="UP000789704"/>
    </source>
</evidence>
<dbReference type="EMBL" id="CAJQZC010000004">
    <property type="protein sequence ID" value="CAG4896597.1"/>
    <property type="molecule type" value="Genomic_DNA"/>
</dbReference>
<keyword evidence="12" id="KW-1185">Reference proteome</keyword>
<evidence type="ECO:0000259" key="9">
    <source>
        <dbReference type="PROSITE" id="PS00623"/>
    </source>
</evidence>
<evidence type="ECO:0000256" key="3">
    <source>
        <dbReference type="ARBA" id="ARBA00022630"/>
    </source>
</evidence>
<dbReference type="Gene3D" id="3.30.560.10">
    <property type="entry name" value="Glucose Oxidase, domain 3"/>
    <property type="match status" value="1"/>
</dbReference>
<dbReference type="Pfam" id="PF05199">
    <property type="entry name" value="GMC_oxred_C"/>
    <property type="match status" value="1"/>
</dbReference>
<feature type="domain" description="Glucose-methanol-choline oxidoreductase N-terminal" evidence="9">
    <location>
        <begin position="82"/>
        <end position="105"/>
    </location>
</feature>
<feature type="domain" description="Glucose-methanol-choline oxidoreductase N-terminal" evidence="10">
    <location>
        <begin position="254"/>
        <end position="268"/>
    </location>
</feature>
<sequence length="533" mass="58360">MTKNFDYIIVGAGSSGSVIASRLSEHSDLKVALLESGGPDRSLFLKMPLAYRVIRSNLMFDWGYQTDPEPYAEQRVVPAARGKVLGGSSSVNGMMYSRGHPSDYDQWAQMGAQGWSYDEVLPYFRKSERNWRGESQVHGGAGPMNVAPSTSDEPIASAVLSAARAMNYRIVDDFDAGDTEGFGLPDRTTTPGRRASSSKAFLDPARGRANLKVFTNAHVTRIIIENGRAVGVSVMRNGYLHEMRAEREVILCGGAYASPQLLMLSGIGPADHLRKSGITPLVDLPGVGQNLQEHPLVPMGFSVRKTLKFGARLRADRIALSAAYWMLTGRGFAASQPLVGLGYYKSRPEITRPDLESIFLPTHLNAQVWFPGIRKKVPDMLTSFNVVLRPGSRGFVKLRSSDPMDRPRIQFNLLQDPSDLALMRHAVRWTREFVRQADLAEHVGDEIIPKPSVQSNSEVDAYIRQMVVTAQHPTSTCRMGNDVDAVVDPDLRVRGVAGLRVADASVMPTLIGGHTNAPSIMIGEKATDIILST</sequence>
<evidence type="ECO:0000256" key="2">
    <source>
        <dbReference type="ARBA" id="ARBA00010790"/>
    </source>
</evidence>
<name>A0A9N8RWW2_9BURK</name>
<feature type="active site" description="Proton donor" evidence="5">
    <location>
        <position position="472"/>
    </location>
</feature>
<evidence type="ECO:0000256" key="1">
    <source>
        <dbReference type="ARBA" id="ARBA00001974"/>
    </source>
</evidence>
<feature type="binding site" evidence="6">
    <location>
        <position position="219"/>
    </location>
    <ligand>
        <name>FAD</name>
        <dbReference type="ChEBI" id="CHEBI:57692"/>
    </ligand>
</feature>
<evidence type="ECO:0000313" key="11">
    <source>
        <dbReference type="EMBL" id="CAG4896597.1"/>
    </source>
</evidence>
<dbReference type="InterPro" id="IPR007867">
    <property type="entry name" value="GMC_OxRtase_C"/>
</dbReference>
<feature type="active site" description="Proton acceptor" evidence="5">
    <location>
        <position position="514"/>
    </location>
</feature>
<feature type="binding site" evidence="6">
    <location>
        <position position="84"/>
    </location>
    <ligand>
        <name>FAD</name>
        <dbReference type="ChEBI" id="CHEBI:57692"/>
    </ligand>
</feature>
<evidence type="ECO:0000256" key="7">
    <source>
        <dbReference type="RuleBase" id="RU003968"/>
    </source>
</evidence>
<dbReference type="GO" id="GO:0008812">
    <property type="term" value="F:choline dehydrogenase activity"/>
    <property type="evidence" value="ECO:0007669"/>
    <property type="project" value="UniProtKB-EC"/>
</dbReference>
<dbReference type="PROSITE" id="PS00624">
    <property type="entry name" value="GMC_OXRED_2"/>
    <property type="match status" value="1"/>
</dbReference>
<dbReference type="SUPFAM" id="SSF51905">
    <property type="entry name" value="FAD/NAD(P)-binding domain"/>
    <property type="match status" value="1"/>
</dbReference>
<organism evidence="11 12">
    <name type="scientific">Paraburkholderia saeva</name>
    <dbReference type="NCBI Taxonomy" id="2777537"/>
    <lineage>
        <taxon>Bacteria</taxon>
        <taxon>Pseudomonadati</taxon>
        <taxon>Pseudomonadota</taxon>
        <taxon>Betaproteobacteria</taxon>
        <taxon>Burkholderiales</taxon>
        <taxon>Burkholderiaceae</taxon>
        <taxon>Paraburkholderia</taxon>
    </lineage>
</organism>
<dbReference type="Pfam" id="PF00732">
    <property type="entry name" value="GMC_oxred_N"/>
    <property type="match status" value="1"/>
</dbReference>
<dbReference type="SUPFAM" id="SSF54373">
    <property type="entry name" value="FAD-linked reductases, C-terminal domain"/>
    <property type="match status" value="1"/>
</dbReference>
<dbReference type="Proteomes" id="UP000789704">
    <property type="component" value="Unassembled WGS sequence"/>
</dbReference>
<evidence type="ECO:0000256" key="4">
    <source>
        <dbReference type="ARBA" id="ARBA00022827"/>
    </source>
</evidence>
<dbReference type="RefSeq" id="WP_228876632.1">
    <property type="nucleotide sequence ID" value="NZ_CAJQYZ010000011.1"/>
</dbReference>
<evidence type="ECO:0000256" key="6">
    <source>
        <dbReference type="PIRSR" id="PIRSR000137-2"/>
    </source>
</evidence>
<dbReference type="EC" id="1.1.99.1" evidence="11"/>
<dbReference type="AlphaFoldDB" id="A0A9N8RWW2"/>
<dbReference type="PANTHER" id="PTHR11552:SF147">
    <property type="entry name" value="CHOLINE DEHYDROGENASE, MITOCHONDRIAL"/>
    <property type="match status" value="1"/>
</dbReference>
<proteinExistence type="inferred from homology"/>
<keyword evidence="11" id="KW-0560">Oxidoreductase</keyword>
<dbReference type="Gene3D" id="3.50.50.60">
    <property type="entry name" value="FAD/NAD(P)-binding domain"/>
    <property type="match status" value="1"/>
</dbReference>
<comment type="cofactor">
    <cofactor evidence="1 6">
        <name>FAD</name>
        <dbReference type="ChEBI" id="CHEBI:57692"/>
    </cofactor>
</comment>
<dbReference type="PIRSF" id="PIRSF000137">
    <property type="entry name" value="Alcohol_oxidase"/>
    <property type="match status" value="1"/>
</dbReference>
<gene>
    <name evidence="11" type="primary">betA_1</name>
    <name evidence="11" type="ORF">LMG31841_02333</name>
</gene>
<evidence type="ECO:0000256" key="8">
    <source>
        <dbReference type="SAM" id="MobiDB-lite"/>
    </source>
</evidence>
<feature type="compositionally biased region" description="Polar residues" evidence="8">
    <location>
        <begin position="187"/>
        <end position="199"/>
    </location>
</feature>
<comment type="caution">
    <text evidence="11">The sequence shown here is derived from an EMBL/GenBank/DDBJ whole genome shotgun (WGS) entry which is preliminary data.</text>
</comment>
<protein>
    <submittedName>
        <fullName evidence="11">Oxygen-dependent choline dehydrogenase</fullName>
        <ecNumber evidence="11">1.1.99.1</ecNumber>
    </submittedName>
</protein>
<evidence type="ECO:0000259" key="10">
    <source>
        <dbReference type="PROSITE" id="PS00624"/>
    </source>
</evidence>
<reference evidence="11" key="1">
    <citation type="submission" date="2021-04" db="EMBL/GenBank/DDBJ databases">
        <authorList>
            <person name="Vanwijnsberghe S."/>
        </authorList>
    </citation>
    <scope>NUCLEOTIDE SEQUENCE</scope>
    <source>
        <strain evidence="11">LMG 31841</strain>
    </source>
</reference>